<feature type="transmembrane region" description="Helical" evidence="7">
    <location>
        <begin position="106"/>
        <end position="125"/>
    </location>
</feature>
<dbReference type="InterPro" id="IPR036259">
    <property type="entry name" value="MFS_trans_sf"/>
</dbReference>
<dbReference type="Gene3D" id="1.20.1250.20">
    <property type="entry name" value="MFS general substrate transporter like domains"/>
    <property type="match status" value="2"/>
</dbReference>
<feature type="non-terminal residue" evidence="9">
    <location>
        <position position="1"/>
    </location>
</feature>
<evidence type="ECO:0000313" key="9">
    <source>
        <dbReference type="EMBL" id="OMP87548.1"/>
    </source>
</evidence>
<dbReference type="InterPro" id="IPR020846">
    <property type="entry name" value="MFS_dom"/>
</dbReference>
<dbReference type="InterPro" id="IPR050327">
    <property type="entry name" value="Proton-linked_MCT"/>
</dbReference>
<feature type="transmembrane region" description="Helical" evidence="7">
    <location>
        <begin position="308"/>
        <end position="326"/>
    </location>
</feature>
<feature type="transmembrane region" description="Helical" evidence="7">
    <location>
        <begin position="73"/>
        <end position="94"/>
    </location>
</feature>
<evidence type="ECO:0000259" key="8">
    <source>
        <dbReference type="PROSITE" id="PS50850"/>
    </source>
</evidence>
<evidence type="ECO:0000256" key="5">
    <source>
        <dbReference type="ARBA" id="ARBA00022989"/>
    </source>
</evidence>
<feature type="transmembrane region" description="Helical" evidence="7">
    <location>
        <begin position="20"/>
        <end position="41"/>
    </location>
</feature>
<dbReference type="PROSITE" id="PS50850">
    <property type="entry name" value="MFS"/>
    <property type="match status" value="1"/>
</dbReference>
<reference evidence="9 10" key="1">
    <citation type="submission" date="2017-01" db="EMBL/GenBank/DDBJ databases">
        <title>Draft genome sequence of Diplodia seriata F98.1, a fungal species involved in grapevine trunk diseases.</title>
        <authorList>
            <person name="Robert-Siegwald G."/>
            <person name="Vallet J."/>
            <person name="Abou-Mansour E."/>
            <person name="Xu J."/>
            <person name="Rey P."/>
            <person name="Bertsch C."/>
            <person name="Rego C."/>
            <person name="Larignon P."/>
            <person name="Fontaine F."/>
            <person name="Lebrun M.-H."/>
        </authorList>
    </citation>
    <scope>NUCLEOTIDE SEQUENCE [LARGE SCALE GENOMIC DNA]</scope>
    <source>
        <strain evidence="9 10">F98.1</strain>
    </source>
</reference>
<evidence type="ECO:0000313" key="10">
    <source>
        <dbReference type="Proteomes" id="UP000190776"/>
    </source>
</evidence>
<dbReference type="Proteomes" id="UP000190776">
    <property type="component" value="Unassembled WGS sequence"/>
</dbReference>
<dbReference type="InterPro" id="IPR011701">
    <property type="entry name" value="MFS"/>
</dbReference>
<comment type="similarity">
    <text evidence="2">Belongs to the major facilitator superfamily. Monocarboxylate porter (TC 2.A.1.13) family.</text>
</comment>
<sequence>VFQEYYKNVALSSYSSLDVGWIATLQNFFLQFCGPFVGLLFDRFGPRYLLITGAVLHVFGLMMASISKEYYQFVLSQGVCSSIGTSFIFNPATVSVPMWFSKRRGLAIALSSTGAPIGGVIYPIVVNRLIDSVSFGWAMRVCAFIILAAMALAVATTTLPTRPAKRPVNREIARRMLSGPFVFLVAAFFFFTMGVLLPITYMTQNAVAKGLDTGLSRYLVSMYNAGAFVGRVMPGLVGHKTGFFDITAACCVATGVLTLALWIPAAGTQPLVAFAVLFGWAANAVIAAMPMLISLVSAPHELGVRAGTVFGFAGLGALAGLPIGSVLVRGDDFDDMKIFAGVMMLAGACCYLASRFCLSGLTLRAP</sequence>
<accession>A0A1S8BJW8</accession>
<dbReference type="AlphaFoldDB" id="A0A1S8BJW8"/>
<evidence type="ECO:0000256" key="7">
    <source>
        <dbReference type="SAM" id="Phobius"/>
    </source>
</evidence>
<gene>
    <name evidence="9" type="ORF">BK809_0007635</name>
</gene>
<dbReference type="Pfam" id="PF07690">
    <property type="entry name" value="MFS_1"/>
    <property type="match status" value="1"/>
</dbReference>
<feature type="domain" description="Major facilitator superfamily (MFS) profile" evidence="8">
    <location>
        <begin position="1"/>
        <end position="365"/>
    </location>
</feature>
<evidence type="ECO:0000256" key="1">
    <source>
        <dbReference type="ARBA" id="ARBA00004141"/>
    </source>
</evidence>
<name>A0A1S8BJW8_9PEZI</name>
<comment type="caution">
    <text evidence="9">The sequence shown here is derived from an EMBL/GenBank/DDBJ whole genome shotgun (WGS) entry which is preliminary data.</text>
</comment>
<evidence type="ECO:0000256" key="2">
    <source>
        <dbReference type="ARBA" id="ARBA00006727"/>
    </source>
</evidence>
<comment type="subcellular location">
    <subcellularLocation>
        <location evidence="1">Membrane</location>
        <topology evidence="1">Multi-pass membrane protein</topology>
    </subcellularLocation>
</comment>
<evidence type="ECO:0000256" key="6">
    <source>
        <dbReference type="ARBA" id="ARBA00023136"/>
    </source>
</evidence>
<dbReference type="PANTHER" id="PTHR11360">
    <property type="entry name" value="MONOCARBOXYLATE TRANSPORTER"/>
    <property type="match status" value="1"/>
</dbReference>
<evidence type="ECO:0000256" key="4">
    <source>
        <dbReference type="ARBA" id="ARBA00022692"/>
    </source>
</evidence>
<feature type="transmembrane region" description="Helical" evidence="7">
    <location>
        <begin position="48"/>
        <end position="67"/>
    </location>
</feature>
<dbReference type="PANTHER" id="PTHR11360:SF224">
    <property type="entry name" value="MAJOR FACILITATOR SUPERFAMILY (MFS) PROFILE DOMAIN-CONTAINING PROTEIN-RELATED"/>
    <property type="match status" value="1"/>
</dbReference>
<proteinExistence type="inferred from homology"/>
<dbReference type="OrthoDB" id="5667at2759"/>
<dbReference type="SUPFAM" id="SSF103473">
    <property type="entry name" value="MFS general substrate transporter"/>
    <property type="match status" value="1"/>
</dbReference>
<protein>
    <submittedName>
        <fullName evidence="9">Putative transporter MCH4</fullName>
    </submittedName>
</protein>
<dbReference type="GO" id="GO:0022857">
    <property type="term" value="F:transmembrane transporter activity"/>
    <property type="evidence" value="ECO:0007669"/>
    <property type="project" value="InterPro"/>
</dbReference>
<dbReference type="GO" id="GO:0016020">
    <property type="term" value="C:membrane"/>
    <property type="evidence" value="ECO:0007669"/>
    <property type="project" value="UniProtKB-SubCell"/>
</dbReference>
<evidence type="ECO:0000256" key="3">
    <source>
        <dbReference type="ARBA" id="ARBA00022448"/>
    </source>
</evidence>
<dbReference type="EMBL" id="MSZU01000076">
    <property type="protein sequence ID" value="OMP87548.1"/>
    <property type="molecule type" value="Genomic_DNA"/>
</dbReference>
<feature type="transmembrane region" description="Helical" evidence="7">
    <location>
        <begin position="181"/>
        <end position="203"/>
    </location>
</feature>
<feature type="transmembrane region" description="Helical" evidence="7">
    <location>
        <begin position="271"/>
        <end position="296"/>
    </location>
</feature>
<keyword evidence="3" id="KW-0813">Transport</keyword>
<feature type="transmembrane region" description="Helical" evidence="7">
    <location>
        <begin position="137"/>
        <end position="160"/>
    </location>
</feature>
<keyword evidence="5 7" id="KW-1133">Transmembrane helix</keyword>
<feature type="transmembrane region" description="Helical" evidence="7">
    <location>
        <begin position="338"/>
        <end position="358"/>
    </location>
</feature>
<organism evidence="9 10">
    <name type="scientific">Diplodia seriata</name>
    <dbReference type="NCBI Taxonomy" id="420778"/>
    <lineage>
        <taxon>Eukaryota</taxon>
        <taxon>Fungi</taxon>
        <taxon>Dikarya</taxon>
        <taxon>Ascomycota</taxon>
        <taxon>Pezizomycotina</taxon>
        <taxon>Dothideomycetes</taxon>
        <taxon>Dothideomycetes incertae sedis</taxon>
        <taxon>Botryosphaeriales</taxon>
        <taxon>Botryosphaeriaceae</taxon>
        <taxon>Diplodia</taxon>
    </lineage>
</organism>
<feature type="transmembrane region" description="Helical" evidence="7">
    <location>
        <begin position="246"/>
        <end position="265"/>
    </location>
</feature>
<keyword evidence="4 7" id="KW-0812">Transmembrane</keyword>
<keyword evidence="6 7" id="KW-0472">Membrane</keyword>